<dbReference type="PANTHER" id="PTHR34473:SF2">
    <property type="entry name" value="UPF0699 TRANSMEMBRANE PROTEIN YDBT"/>
    <property type="match status" value="1"/>
</dbReference>
<feature type="domain" description="YdbS-like PH" evidence="3">
    <location>
        <begin position="284"/>
        <end position="341"/>
    </location>
</feature>
<dbReference type="InterPro" id="IPR014529">
    <property type="entry name" value="UCP026631"/>
</dbReference>
<feature type="transmembrane region" description="Helical" evidence="2">
    <location>
        <begin position="24"/>
        <end position="42"/>
    </location>
</feature>
<gene>
    <name evidence="4" type="ORF">ACFPJ4_07530</name>
</gene>
<keyword evidence="2" id="KW-0472">Membrane</keyword>
<dbReference type="InterPro" id="IPR005182">
    <property type="entry name" value="YdbS-like_PH"/>
</dbReference>
<dbReference type="EMBL" id="JBHSMG010000002">
    <property type="protein sequence ID" value="MFC5502088.1"/>
    <property type="molecule type" value="Genomic_DNA"/>
</dbReference>
<protein>
    <submittedName>
        <fullName evidence="4">PH domain-containing protein</fullName>
    </submittedName>
</protein>
<organism evidence="4 5">
    <name type="scientific">Lysinimonas soli</name>
    <dbReference type="NCBI Taxonomy" id="1074233"/>
    <lineage>
        <taxon>Bacteria</taxon>
        <taxon>Bacillati</taxon>
        <taxon>Actinomycetota</taxon>
        <taxon>Actinomycetes</taxon>
        <taxon>Micrococcales</taxon>
        <taxon>Microbacteriaceae</taxon>
        <taxon>Lysinimonas</taxon>
    </lineage>
</organism>
<keyword evidence="2" id="KW-1133">Transmembrane helix</keyword>
<dbReference type="RefSeq" id="WP_386739793.1">
    <property type="nucleotide sequence ID" value="NZ_JBHSMG010000002.1"/>
</dbReference>
<accession>A0ABW0NRZ7</accession>
<keyword evidence="5" id="KW-1185">Reference proteome</keyword>
<dbReference type="Proteomes" id="UP001596039">
    <property type="component" value="Unassembled WGS sequence"/>
</dbReference>
<dbReference type="Pfam" id="PF03703">
    <property type="entry name" value="bPH_2"/>
    <property type="match status" value="3"/>
</dbReference>
<feature type="domain" description="YdbS-like PH" evidence="3">
    <location>
        <begin position="93"/>
        <end position="169"/>
    </location>
</feature>
<evidence type="ECO:0000313" key="4">
    <source>
        <dbReference type="EMBL" id="MFC5502088.1"/>
    </source>
</evidence>
<proteinExistence type="predicted"/>
<reference evidence="5" key="1">
    <citation type="journal article" date="2019" name="Int. J. Syst. Evol. Microbiol.">
        <title>The Global Catalogue of Microorganisms (GCM) 10K type strain sequencing project: providing services to taxonomists for standard genome sequencing and annotation.</title>
        <authorList>
            <consortium name="The Broad Institute Genomics Platform"/>
            <consortium name="The Broad Institute Genome Sequencing Center for Infectious Disease"/>
            <person name="Wu L."/>
            <person name="Ma J."/>
        </authorList>
    </citation>
    <scope>NUCLEOTIDE SEQUENCE [LARGE SCALE GENOMIC DNA]</scope>
    <source>
        <strain evidence="5">CGMCC 4.6997</strain>
    </source>
</reference>
<feature type="transmembrane region" description="Helical" evidence="2">
    <location>
        <begin position="238"/>
        <end position="271"/>
    </location>
</feature>
<evidence type="ECO:0000313" key="5">
    <source>
        <dbReference type="Proteomes" id="UP001596039"/>
    </source>
</evidence>
<comment type="caution">
    <text evidence="4">The sequence shown here is derived from an EMBL/GenBank/DDBJ whole genome shotgun (WGS) entry which is preliminary data.</text>
</comment>
<feature type="transmembrane region" description="Helical" evidence="2">
    <location>
        <begin position="70"/>
        <end position="93"/>
    </location>
</feature>
<name>A0ABW0NRZ7_9MICO</name>
<evidence type="ECO:0000256" key="2">
    <source>
        <dbReference type="SAM" id="Phobius"/>
    </source>
</evidence>
<evidence type="ECO:0000259" key="3">
    <source>
        <dbReference type="Pfam" id="PF03703"/>
    </source>
</evidence>
<dbReference type="PANTHER" id="PTHR34473">
    <property type="entry name" value="UPF0699 TRANSMEMBRANE PROTEIN YDBS"/>
    <property type="match status" value="1"/>
</dbReference>
<evidence type="ECO:0000256" key="1">
    <source>
        <dbReference type="SAM" id="MobiDB-lite"/>
    </source>
</evidence>
<dbReference type="PIRSF" id="PIRSF026631">
    <property type="entry name" value="UCP026631"/>
    <property type="match status" value="1"/>
</dbReference>
<feature type="region of interest" description="Disordered" evidence="1">
    <location>
        <begin position="501"/>
        <end position="531"/>
    </location>
</feature>
<keyword evidence="2" id="KW-0812">Transmembrane</keyword>
<sequence length="531" mass="57518">MTIASVAEDLADGEWHRLHPATPLLRGGFAFVAIAGFVLANLRERIFEFFVGGGPQYGGDPIDIIVRRGLIPIALLVVLGVLVVIIVMFWLSWRVHSFRITDELVEVRSGILFRTNRRGRLDRIQGINVGRPLFARLFGAARLDINVAGHDANVQLAYLSGRNADALRQVILQLASGTAASDGAATAPEHDGTLAGIVGQRAKEFIAPERNPDLAPPGAVVTMHLGRLLGSTVLHDRTVIFVLLVVAGAVLASVAHVFVVLFVVIPALFGIGSQIVRRFSRSLRYSIAATPDGVRVGYGLLSMNNETLPPGRIHSVEISQPLLWRPADWWEVRINLAAHSDRAEGGRRTSTILPVGSRAEVFQVLELVLPDLVDDGAAALIEAGLARSRRDDGYRTSPRRAAVLRWFSWRRNGFALEPQAVLLRRGAIWRSLVVVPTARMQSVSVHQGPLLRLLRLADVHVHTVAGPIRATLGALDAQDAARFFREVAASGIAAAAADRSHRWRASGATTTPRRARPNPAELRPGALEAGA</sequence>
<feature type="domain" description="YdbS-like PH" evidence="3">
    <location>
        <begin position="409"/>
        <end position="485"/>
    </location>
</feature>